<dbReference type="InterPro" id="IPR007110">
    <property type="entry name" value="Ig-like_dom"/>
</dbReference>
<dbReference type="InterPro" id="IPR003599">
    <property type="entry name" value="Ig_sub"/>
</dbReference>
<dbReference type="SMART" id="SM00409">
    <property type="entry name" value="IG"/>
    <property type="match status" value="1"/>
</dbReference>
<evidence type="ECO:0000256" key="2">
    <source>
        <dbReference type="ARBA" id="ARBA00008215"/>
    </source>
</evidence>
<dbReference type="Gene3D" id="2.60.40.10">
    <property type="entry name" value="Immunoglobulins"/>
    <property type="match status" value="1"/>
</dbReference>
<evidence type="ECO:0000313" key="9">
    <source>
        <dbReference type="Ensembl" id="ENSNFUP00015013527.1"/>
    </source>
</evidence>
<name>A0A8C6L4I9_NOTFU</name>
<evidence type="ECO:0000256" key="1">
    <source>
        <dbReference type="ARBA" id="ARBA00004167"/>
    </source>
</evidence>
<reference evidence="9" key="2">
    <citation type="submission" date="2025-08" db="UniProtKB">
        <authorList>
            <consortium name="Ensembl"/>
        </authorList>
    </citation>
    <scope>IDENTIFICATION</scope>
</reference>
<dbReference type="GeneTree" id="ENSGT00730000112894"/>
<dbReference type="InterPro" id="IPR036179">
    <property type="entry name" value="Ig-like_dom_sf"/>
</dbReference>
<dbReference type="Ensembl" id="ENSNFUT00015014212.1">
    <property type="protein sequence ID" value="ENSNFUP00015013527.1"/>
    <property type="gene ID" value="ENSNFUG00015006632.1"/>
</dbReference>
<dbReference type="SUPFAM" id="SSF48726">
    <property type="entry name" value="Immunoglobulin"/>
    <property type="match status" value="1"/>
</dbReference>
<keyword evidence="7" id="KW-0325">Glycoprotein</keyword>
<evidence type="ECO:0000256" key="4">
    <source>
        <dbReference type="ARBA" id="ARBA00022989"/>
    </source>
</evidence>
<feature type="domain" description="Ig-like" evidence="8">
    <location>
        <begin position="2"/>
        <end position="118"/>
    </location>
</feature>
<evidence type="ECO:0000259" key="8">
    <source>
        <dbReference type="PROSITE" id="PS50835"/>
    </source>
</evidence>
<evidence type="ECO:0000256" key="7">
    <source>
        <dbReference type="ARBA" id="ARBA00023180"/>
    </source>
</evidence>
<evidence type="ECO:0000313" key="10">
    <source>
        <dbReference type="Proteomes" id="UP000694548"/>
    </source>
</evidence>
<reference evidence="9" key="3">
    <citation type="submission" date="2025-09" db="UniProtKB">
        <authorList>
            <consortium name="Ensembl"/>
        </authorList>
    </citation>
    <scope>IDENTIFICATION</scope>
</reference>
<keyword evidence="4" id="KW-1133">Transmembrane helix</keyword>
<dbReference type="InterPro" id="IPR013783">
    <property type="entry name" value="Ig-like_fold"/>
</dbReference>
<dbReference type="Pfam" id="PF07686">
    <property type="entry name" value="V-set"/>
    <property type="match status" value="1"/>
</dbReference>
<dbReference type="InterPro" id="IPR040012">
    <property type="entry name" value="CD200R"/>
</dbReference>
<dbReference type="PANTHER" id="PTHR21462">
    <property type="entry name" value="CELL SURFACE GLYCOPROTEIN OX2 RECEPTOR PRECURSOR"/>
    <property type="match status" value="1"/>
</dbReference>
<dbReference type="GO" id="GO:0150077">
    <property type="term" value="P:regulation of neuroinflammatory response"/>
    <property type="evidence" value="ECO:0007669"/>
    <property type="project" value="InterPro"/>
</dbReference>
<keyword evidence="5" id="KW-0472">Membrane</keyword>
<proteinExistence type="inferred from homology"/>
<comment type="subcellular location">
    <subcellularLocation>
        <location evidence="1">Membrane</location>
        <topology evidence="1">Single-pass membrane protein</topology>
    </subcellularLocation>
</comment>
<sequence>KPKINQVLNIKYVNKSKFQKQVFNLGSSVNLTCSSRTWKETIFVIWKLDLKHKTCQISYINEGQNVDSCNDGKLLQNTTAGQSYLHIPNISADDVGLYRCESVYAGGNDNYKINVTITGKILFLCQIITSCFILECVCVCTTTVCHSHDQ</sequence>
<dbReference type="InterPro" id="IPR013106">
    <property type="entry name" value="Ig_V-set"/>
</dbReference>
<evidence type="ECO:0000256" key="3">
    <source>
        <dbReference type="ARBA" id="ARBA00022692"/>
    </source>
</evidence>
<dbReference type="Proteomes" id="UP000694548">
    <property type="component" value="Chromosome sgr14"/>
</dbReference>
<dbReference type="AlphaFoldDB" id="A0A8C6L4I9"/>
<keyword evidence="3" id="KW-0812">Transmembrane</keyword>
<protein>
    <recommendedName>
        <fullName evidence="8">Ig-like domain-containing protein</fullName>
    </recommendedName>
</protein>
<dbReference type="PROSITE" id="PS50835">
    <property type="entry name" value="IG_LIKE"/>
    <property type="match status" value="1"/>
</dbReference>
<dbReference type="GO" id="GO:0009986">
    <property type="term" value="C:cell surface"/>
    <property type="evidence" value="ECO:0007669"/>
    <property type="project" value="UniProtKB-ARBA"/>
</dbReference>
<dbReference type="GO" id="GO:0016020">
    <property type="term" value="C:membrane"/>
    <property type="evidence" value="ECO:0007669"/>
    <property type="project" value="UniProtKB-SubCell"/>
</dbReference>
<reference evidence="9" key="1">
    <citation type="submission" date="2014-08" db="EMBL/GenBank/DDBJ databases">
        <authorList>
            <person name="Senf B."/>
            <person name="Petzold A."/>
            <person name="Downie B.R."/>
            <person name="Koch P."/>
            <person name="Platzer M."/>
        </authorList>
    </citation>
    <scope>NUCLEOTIDE SEQUENCE [LARGE SCALE GENOMIC DNA]</scope>
    <source>
        <strain evidence="9">GRZ</strain>
    </source>
</reference>
<accession>A0A8C6L4I9</accession>
<evidence type="ECO:0000256" key="5">
    <source>
        <dbReference type="ARBA" id="ARBA00023136"/>
    </source>
</evidence>
<dbReference type="PANTHER" id="PTHR21462:SF2">
    <property type="entry name" value="CELL SURFACE GLYCOPROTEIN CD200 RECEPTOR 2"/>
    <property type="match status" value="1"/>
</dbReference>
<evidence type="ECO:0000256" key="6">
    <source>
        <dbReference type="ARBA" id="ARBA00023157"/>
    </source>
</evidence>
<keyword evidence="10" id="KW-1185">Reference proteome</keyword>
<organism evidence="9 10">
    <name type="scientific">Nothobranchius furzeri</name>
    <name type="common">Turquoise killifish</name>
    <dbReference type="NCBI Taxonomy" id="105023"/>
    <lineage>
        <taxon>Eukaryota</taxon>
        <taxon>Metazoa</taxon>
        <taxon>Chordata</taxon>
        <taxon>Craniata</taxon>
        <taxon>Vertebrata</taxon>
        <taxon>Euteleostomi</taxon>
        <taxon>Actinopterygii</taxon>
        <taxon>Neopterygii</taxon>
        <taxon>Teleostei</taxon>
        <taxon>Neoteleostei</taxon>
        <taxon>Acanthomorphata</taxon>
        <taxon>Ovalentaria</taxon>
        <taxon>Atherinomorphae</taxon>
        <taxon>Cyprinodontiformes</taxon>
        <taxon>Nothobranchiidae</taxon>
        <taxon>Nothobranchius</taxon>
    </lineage>
</organism>
<dbReference type="GO" id="GO:0038023">
    <property type="term" value="F:signaling receptor activity"/>
    <property type="evidence" value="ECO:0007669"/>
    <property type="project" value="InterPro"/>
</dbReference>
<keyword evidence="6" id="KW-1015">Disulfide bond</keyword>
<comment type="similarity">
    <text evidence="2">Belongs to the CD200R family.</text>
</comment>